<dbReference type="AlphaFoldDB" id="A0AAW5YUF6"/>
<protein>
    <recommendedName>
        <fullName evidence="3">Arc family DNA-binding protein</fullName>
    </recommendedName>
</protein>
<comment type="caution">
    <text evidence="1">The sequence shown here is derived from an EMBL/GenBank/DDBJ whole genome shotgun (WGS) entry which is preliminary data.</text>
</comment>
<organism evidence="1 2">
    <name type="scientific">Lactobacillus delbrueckii</name>
    <dbReference type="NCBI Taxonomy" id="1584"/>
    <lineage>
        <taxon>Bacteria</taxon>
        <taxon>Bacillati</taxon>
        <taxon>Bacillota</taxon>
        <taxon>Bacilli</taxon>
        <taxon>Lactobacillales</taxon>
        <taxon>Lactobacillaceae</taxon>
        <taxon>Lactobacillus</taxon>
    </lineage>
</organism>
<dbReference type="Gene3D" id="1.10.1220.10">
    <property type="entry name" value="Met repressor-like"/>
    <property type="match status" value="1"/>
</dbReference>
<reference evidence="1" key="1">
    <citation type="submission" date="2023-01" db="EMBL/GenBank/DDBJ databases">
        <title>Sequencing of the bacterial strains from artisanal fermented milk Matsoni.</title>
        <authorList>
            <person name="Rozman V."/>
            <person name="Accetto T."/>
            <person name="Bogovic Matijasic B."/>
        </authorList>
    </citation>
    <scope>NUCLEOTIDE SEQUENCE</scope>
    <source>
        <strain evidence="1">Lbl333</strain>
    </source>
</reference>
<dbReference type="NCBIfam" id="NF041551">
    <property type="entry name" value="YlcI_YnfO_N"/>
    <property type="match status" value="1"/>
</dbReference>
<dbReference type="SUPFAM" id="SSF47598">
    <property type="entry name" value="Ribbon-helix-helix"/>
    <property type="match status" value="1"/>
</dbReference>
<dbReference type="EMBL" id="JAQIEY010000007">
    <property type="protein sequence ID" value="MDA3767536.1"/>
    <property type="molecule type" value="Genomic_DNA"/>
</dbReference>
<dbReference type="InterPro" id="IPR013321">
    <property type="entry name" value="Arc_rbn_hlx_hlx"/>
</dbReference>
<dbReference type="InterPro" id="IPR010985">
    <property type="entry name" value="Ribbon_hlx_hlx"/>
</dbReference>
<evidence type="ECO:0000313" key="1">
    <source>
        <dbReference type="EMBL" id="MDA3767536.1"/>
    </source>
</evidence>
<dbReference type="RefSeq" id="WP_271024326.1">
    <property type="nucleotide sequence ID" value="NZ_JAQIEY010000007.1"/>
</dbReference>
<proteinExistence type="predicted"/>
<evidence type="ECO:0000313" key="2">
    <source>
        <dbReference type="Proteomes" id="UP001210502"/>
    </source>
</evidence>
<evidence type="ECO:0008006" key="3">
    <source>
        <dbReference type="Google" id="ProtNLM"/>
    </source>
</evidence>
<accession>A0AAW5YUF6</accession>
<dbReference type="Proteomes" id="UP001210502">
    <property type="component" value="Unassembled WGS sequence"/>
</dbReference>
<dbReference type="GO" id="GO:0006355">
    <property type="term" value="P:regulation of DNA-templated transcription"/>
    <property type="evidence" value="ECO:0007669"/>
    <property type="project" value="InterPro"/>
</dbReference>
<name>A0AAW5YUF6_9LACO</name>
<gene>
    <name evidence="1" type="ORF">PF586_03410</name>
</gene>
<sequence>MKNNKIRKNIRFPDWLIEELEADAEMMGKSTNSMIIDACADYVQDFDKQYAVFKSKHQSS</sequence>